<feature type="transmembrane region" description="Helical" evidence="1">
    <location>
        <begin position="6"/>
        <end position="26"/>
    </location>
</feature>
<dbReference type="EMBL" id="CM001217">
    <property type="protein sequence ID" value="KEH41627.1"/>
    <property type="molecule type" value="Genomic_DNA"/>
</dbReference>
<evidence type="ECO:0000313" key="4">
    <source>
        <dbReference type="Proteomes" id="UP000002051"/>
    </source>
</evidence>
<keyword evidence="4" id="KW-1185">Reference proteome</keyword>
<protein>
    <submittedName>
        <fullName evidence="2">Transmembrane protein, putative</fullName>
    </submittedName>
</protein>
<reference evidence="2 4" key="2">
    <citation type="journal article" date="2014" name="BMC Genomics">
        <title>An improved genome release (version Mt4.0) for the model legume Medicago truncatula.</title>
        <authorList>
            <person name="Tang H."/>
            <person name="Krishnakumar V."/>
            <person name="Bidwell S."/>
            <person name="Rosen B."/>
            <person name="Chan A."/>
            <person name="Zhou S."/>
            <person name="Gentzbittel L."/>
            <person name="Childs K.L."/>
            <person name="Yandell M."/>
            <person name="Gundlach H."/>
            <person name="Mayer K.F."/>
            <person name="Schwartz D.C."/>
            <person name="Town C.D."/>
        </authorList>
    </citation>
    <scope>GENOME REANNOTATION</scope>
    <source>
        <strain evidence="2">A17</strain>
        <strain evidence="3 4">cv. Jemalong A17</strain>
    </source>
</reference>
<keyword evidence="1" id="KW-0472">Membrane</keyword>
<accession>A0A072VIH5</accession>
<dbReference type="EnsemblPlants" id="KEH41627">
    <property type="protein sequence ID" value="KEH41627"/>
    <property type="gene ID" value="MTR_1g052970"/>
</dbReference>
<organism evidence="2 4">
    <name type="scientific">Medicago truncatula</name>
    <name type="common">Barrel medic</name>
    <name type="synonym">Medicago tribuloides</name>
    <dbReference type="NCBI Taxonomy" id="3880"/>
    <lineage>
        <taxon>Eukaryota</taxon>
        <taxon>Viridiplantae</taxon>
        <taxon>Streptophyta</taxon>
        <taxon>Embryophyta</taxon>
        <taxon>Tracheophyta</taxon>
        <taxon>Spermatophyta</taxon>
        <taxon>Magnoliopsida</taxon>
        <taxon>eudicotyledons</taxon>
        <taxon>Gunneridae</taxon>
        <taxon>Pentapetalae</taxon>
        <taxon>rosids</taxon>
        <taxon>fabids</taxon>
        <taxon>Fabales</taxon>
        <taxon>Fabaceae</taxon>
        <taxon>Papilionoideae</taxon>
        <taxon>50 kb inversion clade</taxon>
        <taxon>NPAAA clade</taxon>
        <taxon>Hologalegina</taxon>
        <taxon>IRL clade</taxon>
        <taxon>Trifolieae</taxon>
        <taxon>Medicago</taxon>
    </lineage>
</organism>
<dbReference type="Proteomes" id="UP000002051">
    <property type="component" value="Unassembled WGS sequence"/>
</dbReference>
<evidence type="ECO:0000256" key="1">
    <source>
        <dbReference type="SAM" id="Phobius"/>
    </source>
</evidence>
<reference evidence="2 4" key="1">
    <citation type="journal article" date="2011" name="Nature">
        <title>The Medicago genome provides insight into the evolution of rhizobial symbioses.</title>
        <authorList>
            <person name="Young N.D."/>
            <person name="Debelle F."/>
            <person name="Oldroyd G.E."/>
            <person name="Geurts R."/>
            <person name="Cannon S.B."/>
            <person name="Udvardi M.K."/>
            <person name="Benedito V.A."/>
            <person name="Mayer K.F."/>
            <person name="Gouzy J."/>
            <person name="Schoof H."/>
            <person name="Van de Peer Y."/>
            <person name="Proost S."/>
            <person name="Cook D.R."/>
            <person name="Meyers B.C."/>
            <person name="Spannagl M."/>
            <person name="Cheung F."/>
            <person name="De Mita S."/>
            <person name="Krishnakumar V."/>
            <person name="Gundlach H."/>
            <person name="Zhou S."/>
            <person name="Mudge J."/>
            <person name="Bharti A.K."/>
            <person name="Murray J.D."/>
            <person name="Naoumkina M.A."/>
            <person name="Rosen B."/>
            <person name="Silverstein K.A."/>
            <person name="Tang H."/>
            <person name="Rombauts S."/>
            <person name="Zhao P.X."/>
            <person name="Zhou P."/>
            <person name="Barbe V."/>
            <person name="Bardou P."/>
            <person name="Bechner M."/>
            <person name="Bellec A."/>
            <person name="Berger A."/>
            <person name="Berges H."/>
            <person name="Bidwell S."/>
            <person name="Bisseling T."/>
            <person name="Choisne N."/>
            <person name="Couloux A."/>
            <person name="Denny R."/>
            <person name="Deshpande S."/>
            <person name="Dai X."/>
            <person name="Doyle J.J."/>
            <person name="Dudez A.M."/>
            <person name="Farmer A.D."/>
            <person name="Fouteau S."/>
            <person name="Franken C."/>
            <person name="Gibelin C."/>
            <person name="Gish J."/>
            <person name="Goldstein S."/>
            <person name="Gonzalez A.J."/>
            <person name="Green P.J."/>
            <person name="Hallab A."/>
            <person name="Hartog M."/>
            <person name="Hua A."/>
            <person name="Humphray S.J."/>
            <person name="Jeong D.H."/>
            <person name="Jing Y."/>
            <person name="Jocker A."/>
            <person name="Kenton S.M."/>
            <person name="Kim D.J."/>
            <person name="Klee K."/>
            <person name="Lai H."/>
            <person name="Lang C."/>
            <person name="Lin S."/>
            <person name="Macmil S.L."/>
            <person name="Magdelenat G."/>
            <person name="Matthews L."/>
            <person name="McCorrison J."/>
            <person name="Monaghan E.L."/>
            <person name="Mun J.H."/>
            <person name="Najar F.Z."/>
            <person name="Nicholson C."/>
            <person name="Noirot C."/>
            <person name="O'Bleness M."/>
            <person name="Paule C.R."/>
            <person name="Poulain J."/>
            <person name="Prion F."/>
            <person name="Qin B."/>
            <person name="Qu C."/>
            <person name="Retzel E.F."/>
            <person name="Riddle C."/>
            <person name="Sallet E."/>
            <person name="Samain S."/>
            <person name="Samson N."/>
            <person name="Sanders I."/>
            <person name="Saurat O."/>
            <person name="Scarpelli C."/>
            <person name="Schiex T."/>
            <person name="Segurens B."/>
            <person name="Severin A.J."/>
            <person name="Sherrier D.J."/>
            <person name="Shi R."/>
            <person name="Sims S."/>
            <person name="Singer S.R."/>
            <person name="Sinharoy S."/>
            <person name="Sterck L."/>
            <person name="Viollet A."/>
            <person name="Wang B.B."/>
            <person name="Wang K."/>
            <person name="Wang M."/>
            <person name="Wang X."/>
            <person name="Warfsmann J."/>
            <person name="Weissenbach J."/>
            <person name="White D.D."/>
            <person name="White J.D."/>
            <person name="Wiley G.B."/>
            <person name="Wincker P."/>
            <person name="Xing Y."/>
            <person name="Yang L."/>
            <person name="Yao Z."/>
            <person name="Ying F."/>
            <person name="Zhai J."/>
            <person name="Zhou L."/>
            <person name="Zuber A."/>
            <person name="Denarie J."/>
            <person name="Dixon R.A."/>
            <person name="May G.D."/>
            <person name="Schwartz D.C."/>
            <person name="Rogers J."/>
            <person name="Quetier F."/>
            <person name="Town C.D."/>
            <person name="Roe B.A."/>
        </authorList>
    </citation>
    <scope>NUCLEOTIDE SEQUENCE [LARGE SCALE GENOMIC DNA]</scope>
    <source>
        <strain evidence="2">A17</strain>
        <strain evidence="3 4">cv. Jemalong A17</strain>
    </source>
</reference>
<evidence type="ECO:0000313" key="2">
    <source>
        <dbReference type="EMBL" id="KEH41627.1"/>
    </source>
</evidence>
<sequence>MGVWLLNLLVFYRVLILFFEVFRLYVAPLFMNNDDINEEFEDLEAQDEEI</sequence>
<dbReference type="AlphaFoldDB" id="A0A072VIH5"/>
<reference evidence="3" key="3">
    <citation type="submission" date="2015-04" db="UniProtKB">
        <authorList>
            <consortium name="EnsemblPlants"/>
        </authorList>
    </citation>
    <scope>IDENTIFICATION</scope>
    <source>
        <strain evidence="3">cv. Jemalong A17</strain>
    </source>
</reference>
<name>A0A072VIH5_MEDTR</name>
<evidence type="ECO:0000313" key="3">
    <source>
        <dbReference type="EnsemblPlants" id="KEH41627"/>
    </source>
</evidence>
<keyword evidence="1 2" id="KW-0812">Transmembrane</keyword>
<dbReference type="eggNOG" id="ENOG502S42M">
    <property type="taxonomic scope" value="Eukaryota"/>
</dbReference>
<dbReference type="HOGENOM" id="CLU_3127301_0_0_1"/>
<gene>
    <name evidence="2" type="ordered locus">MTR_1g052970</name>
</gene>
<proteinExistence type="predicted"/>
<dbReference type="PaxDb" id="3880-AES96990"/>
<keyword evidence="1" id="KW-1133">Transmembrane helix</keyword>